<feature type="transmembrane region" description="Helical" evidence="1">
    <location>
        <begin position="39"/>
        <end position="56"/>
    </location>
</feature>
<dbReference type="RefSeq" id="WP_166274085.1">
    <property type="nucleotide sequence ID" value="NZ_JAAFGS010000003.1"/>
</dbReference>
<accession>A0ABX0F3X3</accession>
<dbReference type="Proteomes" id="UP000800303">
    <property type="component" value="Unassembled WGS sequence"/>
</dbReference>
<keyword evidence="1" id="KW-0472">Membrane</keyword>
<reference evidence="2 3" key="1">
    <citation type="submission" date="2020-01" db="EMBL/GenBank/DDBJ databases">
        <title>Polyphasic characterisation and genomic insights into a novel alkali tolerant bacterium VR-M41.</title>
        <authorList>
            <person name="Vemuluri V.R."/>
        </authorList>
    </citation>
    <scope>NUCLEOTIDE SEQUENCE [LARGE SCALE GENOMIC DNA]</scope>
    <source>
        <strain evidence="2 3">VR-M41</strain>
    </source>
</reference>
<proteinExistence type="predicted"/>
<keyword evidence="3" id="KW-1185">Reference proteome</keyword>
<comment type="caution">
    <text evidence="2">The sequence shown here is derived from an EMBL/GenBank/DDBJ whole genome shotgun (WGS) entry which is preliminary data.</text>
</comment>
<feature type="transmembrane region" description="Helical" evidence="1">
    <location>
        <begin position="16"/>
        <end position="33"/>
    </location>
</feature>
<keyword evidence="1" id="KW-0812">Transmembrane</keyword>
<feature type="transmembrane region" description="Helical" evidence="1">
    <location>
        <begin position="89"/>
        <end position="109"/>
    </location>
</feature>
<evidence type="ECO:0000256" key="1">
    <source>
        <dbReference type="SAM" id="Phobius"/>
    </source>
</evidence>
<organism evidence="2 3">
    <name type="scientific">Saccharibacillus alkalitolerans</name>
    <dbReference type="NCBI Taxonomy" id="2705290"/>
    <lineage>
        <taxon>Bacteria</taxon>
        <taxon>Bacillati</taxon>
        <taxon>Bacillota</taxon>
        <taxon>Bacilli</taxon>
        <taxon>Bacillales</taxon>
        <taxon>Paenibacillaceae</taxon>
        <taxon>Saccharibacillus</taxon>
    </lineage>
</organism>
<evidence type="ECO:0000313" key="3">
    <source>
        <dbReference type="Proteomes" id="UP000800303"/>
    </source>
</evidence>
<name>A0ABX0F3X3_9BACL</name>
<sequence length="280" mass="31023">MMGASDYKKQVRKLRLTGWAGLIFFGPVIPLAITEGEAGIMLAGLLMTAASIWVLIRARRVGKANEHYQLQYVPGEGFKRYRRTREQKLRMLTISQWAAVAVLAAALFFGAGSGPVNLFIGLVVFLSIQFYIKPRIKRHLRVDPQTEAELRNAGAIGPDEEIRALYKDFESWNELRADATVLAITSRDLAAFALLPSGSFEAAYVPLNEIRQITVQNIGYSGRRLLLSVGDGGHRIIERHLHGRSRLDSPEEFVSDLLKAADEALLGYGPGPSDSDWRSA</sequence>
<protein>
    <recommendedName>
        <fullName evidence="4">YokE-like PH domain-containing protein</fullName>
    </recommendedName>
</protein>
<keyword evidence="1" id="KW-1133">Transmembrane helix</keyword>
<dbReference type="EMBL" id="JAAFGS010000003">
    <property type="protein sequence ID" value="NGZ75666.1"/>
    <property type="molecule type" value="Genomic_DNA"/>
</dbReference>
<feature type="transmembrane region" description="Helical" evidence="1">
    <location>
        <begin position="115"/>
        <end position="132"/>
    </location>
</feature>
<evidence type="ECO:0000313" key="2">
    <source>
        <dbReference type="EMBL" id="NGZ75666.1"/>
    </source>
</evidence>
<evidence type="ECO:0008006" key="4">
    <source>
        <dbReference type="Google" id="ProtNLM"/>
    </source>
</evidence>
<gene>
    <name evidence="2" type="ORF">GYN08_10050</name>
</gene>